<proteinExistence type="inferred from homology"/>
<dbReference type="InterPro" id="IPR008979">
    <property type="entry name" value="Galactose-bd-like_sf"/>
</dbReference>
<dbReference type="KEGG" id="pco:PHACADRAFT_196073"/>
<dbReference type="InterPro" id="IPR045099">
    <property type="entry name" value="PITH1-like"/>
</dbReference>
<comment type="similarity">
    <text evidence="1">Belongs to the PITHD1 family.</text>
</comment>
<dbReference type="InterPro" id="IPR010400">
    <property type="entry name" value="PITH_dom"/>
</dbReference>
<dbReference type="GO" id="GO:0005634">
    <property type="term" value="C:nucleus"/>
    <property type="evidence" value="ECO:0007669"/>
    <property type="project" value="TreeGrafter"/>
</dbReference>
<dbReference type="SUPFAM" id="SSF49785">
    <property type="entry name" value="Galactose-binding domain-like"/>
    <property type="match status" value="1"/>
</dbReference>
<protein>
    <recommendedName>
        <fullName evidence="2">PITH domain-containing protein</fullName>
    </recommendedName>
</protein>
<reference evidence="3 4" key="1">
    <citation type="journal article" date="2012" name="BMC Genomics">
        <title>Comparative genomics of the white-rot fungi, Phanerochaete carnosa and P. chrysosporium, to elucidate the genetic basis of the distinct wood types they colonize.</title>
        <authorList>
            <person name="Suzuki H."/>
            <person name="MacDonald J."/>
            <person name="Syed K."/>
            <person name="Salamov A."/>
            <person name="Hori C."/>
            <person name="Aerts A."/>
            <person name="Henrissat B."/>
            <person name="Wiebenga A."/>
            <person name="vanKuyk P.A."/>
            <person name="Barry K."/>
            <person name="Lindquist E."/>
            <person name="LaButti K."/>
            <person name="Lapidus A."/>
            <person name="Lucas S."/>
            <person name="Coutinho P."/>
            <person name="Gong Y."/>
            <person name="Samejima M."/>
            <person name="Mahadevan R."/>
            <person name="Abou-Zaid M."/>
            <person name="de Vries R.P."/>
            <person name="Igarashi K."/>
            <person name="Yadav J.S."/>
            <person name="Grigoriev I.V."/>
            <person name="Master E.R."/>
        </authorList>
    </citation>
    <scope>NUCLEOTIDE SEQUENCE [LARGE SCALE GENOMIC DNA]</scope>
    <source>
        <strain evidence="3 4">HHB-10118-sp</strain>
    </source>
</reference>
<dbReference type="InParanoid" id="K5VWU0"/>
<dbReference type="Proteomes" id="UP000008370">
    <property type="component" value="Unassembled WGS sequence"/>
</dbReference>
<name>K5VWU0_PHACS</name>
<dbReference type="Gene3D" id="2.60.120.470">
    <property type="entry name" value="PITH domain"/>
    <property type="match status" value="1"/>
</dbReference>
<organism evidence="3 4">
    <name type="scientific">Phanerochaete carnosa (strain HHB-10118-sp)</name>
    <name type="common">White-rot fungus</name>
    <name type="synonym">Peniophora carnosa</name>
    <dbReference type="NCBI Taxonomy" id="650164"/>
    <lineage>
        <taxon>Eukaryota</taxon>
        <taxon>Fungi</taxon>
        <taxon>Dikarya</taxon>
        <taxon>Basidiomycota</taxon>
        <taxon>Agaricomycotina</taxon>
        <taxon>Agaricomycetes</taxon>
        <taxon>Polyporales</taxon>
        <taxon>Phanerochaetaceae</taxon>
        <taxon>Phanerochaete</taxon>
    </lineage>
</organism>
<evidence type="ECO:0000313" key="3">
    <source>
        <dbReference type="EMBL" id="EKM56023.1"/>
    </source>
</evidence>
<dbReference type="GO" id="GO:0005737">
    <property type="term" value="C:cytoplasm"/>
    <property type="evidence" value="ECO:0007669"/>
    <property type="project" value="UniProtKB-ARBA"/>
</dbReference>
<accession>K5VWU0</accession>
<gene>
    <name evidence="3" type="ORF">PHACADRAFT_196073</name>
</gene>
<dbReference type="InterPro" id="IPR037047">
    <property type="entry name" value="PITH_dom_sf"/>
</dbReference>
<dbReference type="PANTHER" id="PTHR12175:SF1">
    <property type="entry name" value="PITH DOMAIN-CONTAINING PROTEIN 1"/>
    <property type="match status" value="1"/>
</dbReference>
<dbReference type="RefSeq" id="XP_007396325.1">
    <property type="nucleotide sequence ID" value="XM_007396263.1"/>
</dbReference>
<dbReference type="AlphaFoldDB" id="K5VWU0"/>
<evidence type="ECO:0000256" key="1">
    <source>
        <dbReference type="ARBA" id="ARBA00025788"/>
    </source>
</evidence>
<dbReference type="GeneID" id="18911121"/>
<evidence type="ECO:0000259" key="2">
    <source>
        <dbReference type="Pfam" id="PF06201"/>
    </source>
</evidence>
<keyword evidence="4" id="KW-1185">Reference proteome</keyword>
<dbReference type="PANTHER" id="PTHR12175">
    <property type="entry name" value="AD039 HT014 THIOREDOXIN FAMILY TRP26"/>
    <property type="match status" value="1"/>
</dbReference>
<dbReference type="EMBL" id="JH930472">
    <property type="protein sequence ID" value="EKM56023.1"/>
    <property type="molecule type" value="Genomic_DNA"/>
</dbReference>
<feature type="domain" description="PITH" evidence="2">
    <location>
        <begin position="25"/>
        <end position="98"/>
    </location>
</feature>
<dbReference type="OrthoDB" id="2635at2759"/>
<dbReference type="HOGENOM" id="CLU_1294828_0_0_1"/>
<sequence>MPVSTTRVSPTAISTLEPIARVTDLQNLYASIDKSNVLNLKVPEDAQAVIKPWDERNDTSVSAQSNVDAQAQIIIHVPFTQNVRVRSVLLELGQGEETLPKSKIHPIVVSRHPDTGPDDNLTIKIHGGIIKRPPPRAGSQNSLGHDMRKGSATINFLSGLATAFRRALSRRDRLLLFNFLMAANTDRESTISHCVLLVCHSFQPALPLCNDID</sequence>
<evidence type="ECO:0000313" key="4">
    <source>
        <dbReference type="Proteomes" id="UP000008370"/>
    </source>
</evidence>
<dbReference type="Pfam" id="PF06201">
    <property type="entry name" value="PITH"/>
    <property type="match status" value="1"/>
</dbReference>